<sequence length="732" mass="80301">MQTSPQSLNHSFLLLLLLLRTPQSFCQTITPPTITTSILFSTIQNPETIFITLNCPTTPLPRCESIQWGPFPSSTGTTILTPPSPMSTFVLHALEDGEHRYSLFDTGTQDFLLGPLNAPGTRLATLMLTNDGRLVNAENQSEVISVHPNITTPGSIRFHRKLKRQGAGFVYGIITYNDGANMNSSDIQSTFLFSDTDILQLQYGDTQYQSYKELQDGDRGVFNLYMGKQRSDANNIPTSLEPVELNGIDVTNVLTSSLTETRTSPTSNTSNSTPITTTGGVTATSAPTELTSSSGGNGATSTTMPTPLTTNPTGISVSSHTNDESSSSTLREPITLVNEVYRIITSLGYQWYCSSLLDSVTISDATSTTRFGVETGVSTVVEFSTASYEPMVTDYTIYTFTSGVRSSATTVQNTVPNTGWRKGMKFIRAERQVATLKPRTPVLPASLSAFEAGVITEACEKAIVPTTKTETKHVIITHPETTSVSIRRSTSIASTITGPAITAMKTFLEPIPTSTYTFAGVGKVFMKDQKPLYGYKDLRNFASDLQLVAVNQDTQPADTTLHAYPEWTLRYNISDQYYYLGRRPATLGSLVWALKKNPVTLADYAVQLRFYDAIIGRYMGGSSGDEFKFDVLYINYESSNTAPIDERYTWTPDVAKGMPANGRFYSCQYMDTSNVIHSMTDSRALFYLDLDKISDSEFRALVDGAGMDGAQCIPSTDNKFQFYSPTLQAFPR</sequence>
<evidence type="ECO:0000256" key="1">
    <source>
        <dbReference type="SAM" id="MobiDB-lite"/>
    </source>
</evidence>
<feature type="compositionally biased region" description="Low complexity" evidence="1">
    <location>
        <begin position="259"/>
        <end position="328"/>
    </location>
</feature>
<organism evidence="3 4">
    <name type="scientific">Orbilia javanica</name>
    <dbReference type="NCBI Taxonomy" id="47235"/>
    <lineage>
        <taxon>Eukaryota</taxon>
        <taxon>Fungi</taxon>
        <taxon>Dikarya</taxon>
        <taxon>Ascomycota</taxon>
        <taxon>Pezizomycotina</taxon>
        <taxon>Orbiliomycetes</taxon>
        <taxon>Orbiliales</taxon>
        <taxon>Orbiliaceae</taxon>
        <taxon>Orbilia</taxon>
    </lineage>
</organism>
<name>A0AAN8MRP2_9PEZI</name>
<evidence type="ECO:0008006" key="5">
    <source>
        <dbReference type="Google" id="ProtNLM"/>
    </source>
</evidence>
<feature type="region of interest" description="Disordered" evidence="1">
    <location>
        <begin position="257"/>
        <end position="330"/>
    </location>
</feature>
<dbReference type="Proteomes" id="UP001313282">
    <property type="component" value="Unassembled WGS sequence"/>
</dbReference>
<keyword evidence="2" id="KW-0732">Signal</keyword>
<feature type="signal peptide" evidence="2">
    <location>
        <begin position="1"/>
        <end position="26"/>
    </location>
</feature>
<reference evidence="3 4" key="1">
    <citation type="submission" date="2019-10" db="EMBL/GenBank/DDBJ databases">
        <authorList>
            <person name="Palmer J.M."/>
        </authorList>
    </citation>
    <scope>NUCLEOTIDE SEQUENCE [LARGE SCALE GENOMIC DNA]</scope>
    <source>
        <strain evidence="3 4">TWF718</strain>
    </source>
</reference>
<evidence type="ECO:0000313" key="3">
    <source>
        <dbReference type="EMBL" id="KAK6334615.1"/>
    </source>
</evidence>
<comment type="caution">
    <text evidence="3">The sequence shown here is derived from an EMBL/GenBank/DDBJ whole genome shotgun (WGS) entry which is preliminary data.</text>
</comment>
<proteinExistence type="predicted"/>
<feature type="chain" id="PRO_5042974709" description="GLEYA adhesin domain-containing protein" evidence="2">
    <location>
        <begin position="27"/>
        <end position="732"/>
    </location>
</feature>
<dbReference type="EMBL" id="JAVHNR010000008">
    <property type="protein sequence ID" value="KAK6334615.1"/>
    <property type="molecule type" value="Genomic_DNA"/>
</dbReference>
<protein>
    <recommendedName>
        <fullName evidence="5">GLEYA adhesin domain-containing protein</fullName>
    </recommendedName>
</protein>
<evidence type="ECO:0000256" key="2">
    <source>
        <dbReference type="SAM" id="SignalP"/>
    </source>
</evidence>
<keyword evidence="4" id="KW-1185">Reference proteome</keyword>
<dbReference type="AlphaFoldDB" id="A0AAN8MRP2"/>
<gene>
    <name evidence="3" type="ORF">TWF718_010071</name>
</gene>
<evidence type="ECO:0000313" key="4">
    <source>
        <dbReference type="Proteomes" id="UP001313282"/>
    </source>
</evidence>
<accession>A0AAN8MRP2</accession>